<evidence type="ECO:0000256" key="3">
    <source>
        <dbReference type="ARBA" id="ARBA00022833"/>
    </source>
</evidence>
<dbReference type="EMBL" id="MU250547">
    <property type="protein sequence ID" value="KAG7443158.1"/>
    <property type="molecule type" value="Genomic_DNA"/>
</dbReference>
<proteinExistence type="inferred from homology"/>
<dbReference type="InterPro" id="IPR007175">
    <property type="entry name" value="Rpr2/Snm1/Rpp21"/>
</dbReference>
<protein>
    <submittedName>
        <fullName evidence="5">Rpr2-domain-containing protein</fullName>
    </submittedName>
</protein>
<dbReference type="Pfam" id="PF04032">
    <property type="entry name" value="Rpr2"/>
    <property type="match status" value="1"/>
</dbReference>
<sequence>MAKKLKVEVANPNNVPNKDIIQRLNFLYQASVYLNGVTSQAPPRRKKQKRVTTCDLSRNYVSSMKTVGQKTTVKMDPSVKRTICKGCDTILVPGSTVTIRVNKSPSHGHLMVYTCTHCRTSRRIPAPPVDRSSDTEVVDSSTTADVDVDTAGHPVSLGKKGPKSRIPPLFARKAGHVIFCGQEKVLVDETSLGNGVFIV</sequence>
<dbReference type="GeneID" id="66105849"/>
<dbReference type="PANTHER" id="PTHR14742:SF0">
    <property type="entry name" value="RIBONUCLEASE P PROTEIN SUBUNIT P21"/>
    <property type="match status" value="1"/>
</dbReference>
<evidence type="ECO:0000256" key="4">
    <source>
        <dbReference type="ARBA" id="ARBA00038402"/>
    </source>
</evidence>
<dbReference type="Proteomes" id="UP000812287">
    <property type="component" value="Unassembled WGS sequence"/>
</dbReference>
<keyword evidence="1" id="KW-0819">tRNA processing</keyword>
<evidence type="ECO:0000313" key="6">
    <source>
        <dbReference type="Proteomes" id="UP000812287"/>
    </source>
</evidence>
<dbReference type="GO" id="GO:0005655">
    <property type="term" value="C:nucleolar ribonuclease P complex"/>
    <property type="evidence" value="ECO:0007669"/>
    <property type="project" value="TreeGrafter"/>
</dbReference>
<organism evidence="5 6">
    <name type="scientific">Guyanagaster necrorhizus</name>
    <dbReference type="NCBI Taxonomy" id="856835"/>
    <lineage>
        <taxon>Eukaryota</taxon>
        <taxon>Fungi</taxon>
        <taxon>Dikarya</taxon>
        <taxon>Basidiomycota</taxon>
        <taxon>Agaricomycotina</taxon>
        <taxon>Agaricomycetes</taxon>
        <taxon>Agaricomycetidae</taxon>
        <taxon>Agaricales</taxon>
        <taxon>Marasmiineae</taxon>
        <taxon>Physalacriaceae</taxon>
        <taxon>Guyanagaster</taxon>
    </lineage>
</organism>
<dbReference type="GO" id="GO:0008033">
    <property type="term" value="P:tRNA processing"/>
    <property type="evidence" value="ECO:0007669"/>
    <property type="project" value="UniProtKB-KW"/>
</dbReference>
<dbReference type="PANTHER" id="PTHR14742">
    <property type="entry name" value="RIBONUCLEASE P SUBUNIT P21"/>
    <property type="match status" value="1"/>
</dbReference>
<accession>A0A9P7VL62</accession>
<gene>
    <name evidence="5" type="ORF">BT62DRAFT_904201</name>
</gene>
<dbReference type="OrthoDB" id="128536at2759"/>
<evidence type="ECO:0000313" key="5">
    <source>
        <dbReference type="EMBL" id="KAG7443158.1"/>
    </source>
</evidence>
<reference evidence="5" key="1">
    <citation type="submission" date="2020-11" db="EMBL/GenBank/DDBJ databases">
        <title>Adaptations for nitrogen fixation in a non-lichenized fungal sporocarp promotes dispersal by wood-feeding termites.</title>
        <authorList>
            <consortium name="DOE Joint Genome Institute"/>
            <person name="Koch R.A."/>
            <person name="Yoon G."/>
            <person name="Arayal U."/>
            <person name="Lail K."/>
            <person name="Amirebrahimi M."/>
            <person name="Labutti K."/>
            <person name="Lipzen A."/>
            <person name="Riley R."/>
            <person name="Barry K."/>
            <person name="Henrissat B."/>
            <person name="Grigoriev I.V."/>
            <person name="Herr J.R."/>
            <person name="Aime M.C."/>
        </authorList>
    </citation>
    <scope>NUCLEOTIDE SEQUENCE</scope>
    <source>
        <strain evidence="5">MCA 3950</strain>
    </source>
</reference>
<dbReference type="Gene3D" id="6.20.50.20">
    <property type="match status" value="1"/>
</dbReference>
<dbReference type="AlphaFoldDB" id="A0A9P7VL62"/>
<keyword evidence="3" id="KW-0862">Zinc</keyword>
<keyword evidence="2" id="KW-0479">Metal-binding</keyword>
<name>A0A9P7VL62_9AGAR</name>
<dbReference type="RefSeq" id="XP_043036658.1">
    <property type="nucleotide sequence ID" value="XM_043183552.1"/>
</dbReference>
<evidence type="ECO:0000256" key="1">
    <source>
        <dbReference type="ARBA" id="ARBA00022694"/>
    </source>
</evidence>
<comment type="similarity">
    <text evidence="4">Belongs to the eukaryotic/archaeal RNase P protein component 4 family.</text>
</comment>
<evidence type="ECO:0000256" key="2">
    <source>
        <dbReference type="ARBA" id="ARBA00022723"/>
    </source>
</evidence>
<keyword evidence="6" id="KW-1185">Reference proteome</keyword>
<comment type="caution">
    <text evidence="5">The sequence shown here is derived from an EMBL/GenBank/DDBJ whole genome shotgun (WGS) entry which is preliminary data.</text>
</comment>
<dbReference type="GO" id="GO:0046872">
    <property type="term" value="F:metal ion binding"/>
    <property type="evidence" value="ECO:0007669"/>
    <property type="project" value="UniProtKB-KW"/>
</dbReference>